<protein>
    <submittedName>
        <fullName evidence="1">Uncharacterized protein</fullName>
    </submittedName>
</protein>
<name>A0ABW5M0M0_9BACT</name>
<organism evidence="1 2">
    <name type="scientific">Spirosoma soli</name>
    <dbReference type="NCBI Taxonomy" id="1770529"/>
    <lineage>
        <taxon>Bacteria</taxon>
        <taxon>Pseudomonadati</taxon>
        <taxon>Bacteroidota</taxon>
        <taxon>Cytophagia</taxon>
        <taxon>Cytophagales</taxon>
        <taxon>Cytophagaceae</taxon>
        <taxon>Spirosoma</taxon>
    </lineage>
</organism>
<gene>
    <name evidence="1" type="ORF">ACFSUS_08015</name>
</gene>
<evidence type="ECO:0000313" key="2">
    <source>
        <dbReference type="Proteomes" id="UP001597469"/>
    </source>
</evidence>
<dbReference type="RefSeq" id="WP_381521374.1">
    <property type="nucleotide sequence ID" value="NZ_JBHULN010000004.1"/>
</dbReference>
<sequence>MITNALTPEEEAEKRRHQRRLELAREWMKRKRQEQQEMIDSFQTDPLIIAAYEDLKRRNQERGTPIVEL</sequence>
<evidence type="ECO:0000313" key="1">
    <source>
        <dbReference type="EMBL" id="MFD2570573.1"/>
    </source>
</evidence>
<reference evidence="2" key="1">
    <citation type="journal article" date="2019" name="Int. J. Syst. Evol. Microbiol.">
        <title>The Global Catalogue of Microorganisms (GCM) 10K type strain sequencing project: providing services to taxonomists for standard genome sequencing and annotation.</title>
        <authorList>
            <consortium name="The Broad Institute Genomics Platform"/>
            <consortium name="The Broad Institute Genome Sequencing Center for Infectious Disease"/>
            <person name="Wu L."/>
            <person name="Ma J."/>
        </authorList>
    </citation>
    <scope>NUCLEOTIDE SEQUENCE [LARGE SCALE GENOMIC DNA]</scope>
    <source>
        <strain evidence="2">KCTC 42805</strain>
    </source>
</reference>
<keyword evidence="2" id="KW-1185">Reference proteome</keyword>
<accession>A0ABW5M0M0</accession>
<dbReference type="Proteomes" id="UP001597469">
    <property type="component" value="Unassembled WGS sequence"/>
</dbReference>
<dbReference type="EMBL" id="JBHULN010000004">
    <property type="protein sequence ID" value="MFD2570573.1"/>
    <property type="molecule type" value="Genomic_DNA"/>
</dbReference>
<proteinExistence type="predicted"/>
<comment type="caution">
    <text evidence="1">The sequence shown here is derived from an EMBL/GenBank/DDBJ whole genome shotgun (WGS) entry which is preliminary data.</text>
</comment>